<dbReference type="PROSITE" id="PS51257">
    <property type="entry name" value="PROKAR_LIPOPROTEIN"/>
    <property type="match status" value="1"/>
</dbReference>
<dbReference type="InterPro" id="IPR023346">
    <property type="entry name" value="Lysozyme-like_dom_sf"/>
</dbReference>
<name>A0ABT8W231_9GAMM</name>
<dbReference type="PROSITE" id="PS51782">
    <property type="entry name" value="LYSM"/>
    <property type="match status" value="3"/>
</dbReference>
<dbReference type="SUPFAM" id="SSF53955">
    <property type="entry name" value="Lysozyme-like"/>
    <property type="match status" value="1"/>
</dbReference>
<feature type="domain" description="LysM" evidence="3">
    <location>
        <begin position="517"/>
        <end position="561"/>
    </location>
</feature>
<comment type="similarity">
    <text evidence="1">Belongs to the transglycosylase Slt family.</text>
</comment>
<dbReference type="EMBL" id="JAUMIS010000002">
    <property type="protein sequence ID" value="MDO3722311.1"/>
    <property type="molecule type" value="Genomic_DNA"/>
</dbReference>
<dbReference type="Gene3D" id="1.10.530.10">
    <property type="match status" value="1"/>
</dbReference>
<dbReference type="PANTHER" id="PTHR33734">
    <property type="entry name" value="LYSM DOMAIN-CONTAINING GPI-ANCHORED PROTEIN 2"/>
    <property type="match status" value="1"/>
</dbReference>
<feature type="domain" description="LysM" evidence="3">
    <location>
        <begin position="375"/>
        <end position="418"/>
    </location>
</feature>
<dbReference type="InterPro" id="IPR036779">
    <property type="entry name" value="LysM_dom_sf"/>
</dbReference>
<dbReference type="PROSITE" id="PS00922">
    <property type="entry name" value="TRANSGLYCOSYLASE"/>
    <property type="match status" value="1"/>
</dbReference>
<evidence type="ECO:0000256" key="2">
    <source>
        <dbReference type="SAM" id="SignalP"/>
    </source>
</evidence>
<dbReference type="InterPro" id="IPR008258">
    <property type="entry name" value="Transglycosylase_SLT_dom_1"/>
</dbReference>
<dbReference type="InterPro" id="IPR000189">
    <property type="entry name" value="Transglyc_AS"/>
</dbReference>
<feature type="domain" description="LysM" evidence="3">
    <location>
        <begin position="449"/>
        <end position="493"/>
    </location>
</feature>
<dbReference type="PANTHER" id="PTHR33734:SF22">
    <property type="entry name" value="MEMBRANE-BOUND LYTIC MUREIN TRANSGLYCOSYLASE D"/>
    <property type="match status" value="1"/>
</dbReference>
<evidence type="ECO:0000259" key="3">
    <source>
        <dbReference type="PROSITE" id="PS51782"/>
    </source>
</evidence>
<feature type="signal peptide" evidence="2">
    <location>
        <begin position="1"/>
        <end position="16"/>
    </location>
</feature>
<dbReference type="InterPro" id="IPR018392">
    <property type="entry name" value="LysM"/>
</dbReference>
<evidence type="ECO:0000313" key="5">
    <source>
        <dbReference type="Proteomes" id="UP001168640"/>
    </source>
</evidence>
<dbReference type="RefSeq" id="WP_302910020.1">
    <property type="nucleotide sequence ID" value="NZ_JAUMIS010000002.1"/>
</dbReference>
<dbReference type="SUPFAM" id="SSF54106">
    <property type="entry name" value="LysM domain"/>
    <property type="match status" value="3"/>
</dbReference>
<reference evidence="4" key="1">
    <citation type="submission" date="2023-07" db="EMBL/GenBank/DDBJ databases">
        <title>Marinobacter sp. chi1 genome sequencing and assembly.</title>
        <authorList>
            <person name="Park S."/>
        </authorList>
    </citation>
    <scope>NUCLEOTIDE SEQUENCE</scope>
    <source>
        <strain evidence="4">Chi1</strain>
    </source>
</reference>
<keyword evidence="5" id="KW-1185">Reference proteome</keyword>
<dbReference type="CDD" id="cd16894">
    <property type="entry name" value="MltD-like"/>
    <property type="match status" value="1"/>
</dbReference>
<organism evidence="4 5">
    <name type="scientific">Marinobacter suaedae</name>
    <dbReference type="NCBI Taxonomy" id="3057675"/>
    <lineage>
        <taxon>Bacteria</taxon>
        <taxon>Pseudomonadati</taxon>
        <taxon>Pseudomonadota</taxon>
        <taxon>Gammaproteobacteria</taxon>
        <taxon>Pseudomonadales</taxon>
        <taxon>Marinobacteraceae</taxon>
        <taxon>Marinobacter</taxon>
    </lineage>
</organism>
<dbReference type="Proteomes" id="UP001168640">
    <property type="component" value="Unassembled WGS sequence"/>
</dbReference>
<gene>
    <name evidence="4" type="ORF">QVZ43_11310</name>
</gene>
<evidence type="ECO:0000313" key="4">
    <source>
        <dbReference type="EMBL" id="MDO3722311.1"/>
    </source>
</evidence>
<dbReference type="Pfam" id="PF01464">
    <property type="entry name" value="SLT"/>
    <property type="match status" value="1"/>
</dbReference>
<accession>A0ABT8W231</accession>
<keyword evidence="2" id="KW-0732">Signal</keyword>
<dbReference type="Pfam" id="PF01476">
    <property type="entry name" value="LysM"/>
    <property type="match status" value="3"/>
</dbReference>
<dbReference type="CDD" id="cd00118">
    <property type="entry name" value="LysM"/>
    <property type="match status" value="3"/>
</dbReference>
<protein>
    <submittedName>
        <fullName evidence="4">LysM peptidoglycan-binding domain-containing protein</fullName>
    </submittedName>
</protein>
<dbReference type="SMART" id="SM00257">
    <property type="entry name" value="LysM"/>
    <property type="match status" value="3"/>
</dbReference>
<sequence length="569" mass="63825">MSVKRLSLLFFTGALASGCSVLSSSNNNEQANDEALLNSEQVTVAAGDEDLKQAVAAGNGENATKGAALDDAIAPSLRAAAQDAREKLDAPEQQATTETQDLWQRLRAGFALNHDVDSDRVRDQLNWYIKHPSYIKRVADRGSRYLHYILNQTEERKLPNELALLPIVESAFDPFAYSHGRAAGLWQFIPSTGKYFGLTQSWWHDDRRDLIEATDAALTYLDRLANRFDGDYTLALAAYNSGGGTVSSAMRKNRKRNKPQDYWSLDLPRETRHYVPKLIALAKIFDNPEKYGIELPPLKDEAYFEVVETGSQLDLAQAAQLANVDVDEIYLLNPSYNRWATNPDGPHRLLVPKENAEAFRAALDNLPVEKRVSWRNYKVESGDSLISIARKFTTTPSVIKQVNKLDSDLIRIGQRLLIPSALEGSDTYALSASERLERKQDRKRDGNKVRYTVRRGDTFWDIAREHRVSVREVAGWNGMAPGDPLIPGKQLVIWSKAAKPTQVASTSARGNSMVRKVGYRVREGDSLWTIASRFSVDVRDIASWNDLNTKRYLQPGQSLVLYVDIRNSP</sequence>
<evidence type="ECO:0000256" key="1">
    <source>
        <dbReference type="ARBA" id="ARBA00007734"/>
    </source>
</evidence>
<proteinExistence type="inferred from homology"/>
<dbReference type="Gene3D" id="3.10.350.10">
    <property type="entry name" value="LysM domain"/>
    <property type="match status" value="3"/>
</dbReference>
<feature type="chain" id="PRO_5047217712" evidence="2">
    <location>
        <begin position="17"/>
        <end position="569"/>
    </location>
</feature>
<comment type="caution">
    <text evidence="4">The sequence shown here is derived from an EMBL/GenBank/DDBJ whole genome shotgun (WGS) entry which is preliminary data.</text>
</comment>